<dbReference type="RefSeq" id="WP_045476713.1">
    <property type="nucleotide sequence ID" value="NZ_DF820489.1"/>
</dbReference>
<protein>
    <recommendedName>
        <fullName evidence="3">Phage protein</fullName>
    </recommendedName>
</protein>
<sequence length="132" mass="15129">MKITLNGEEHKLNFGLRFVRELDKEYSVDMDGIKYGTGVNMVWLKLQSSDPYVMYQALRAALAGDIELTEDMFDSWVDSLEDDKAYTAFFAELMKTLETQRQTGTLVATYKKNLAKLQKIADKESKESVKVQ</sequence>
<evidence type="ECO:0008006" key="3">
    <source>
        <dbReference type="Google" id="ProtNLM"/>
    </source>
</evidence>
<evidence type="ECO:0000313" key="2">
    <source>
        <dbReference type="Proteomes" id="UP000030643"/>
    </source>
</evidence>
<dbReference type="STRING" id="1329250.WOSG25_061340"/>
<dbReference type="OrthoDB" id="2067392at2"/>
<gene>
    <name evidence="1" type="ORF">WOSG25_061340</name>
</gene>
<name>A0A069CU23_WEIOS</name>
<accession>A0A069CU23</accession>
<keyword evidence="2" id="KW-1185">Reference proteome</keyword>
<dbReference type="Pfam" id="PF12363">
    <property type="entry name" value="Phage_TAC_12"/>
    <property type="match status" value="1"/>
</dbReference>
<reference evidence="2" key="1">
    <citation type="journal article" date="2014" name="Genome Announc.">
        <title>Draft genome sequence of Weissella oryzae SG25T, isolated from fermented rice grains.</title>
        <authorList>
            <person name="Tanizawa Y."/>
            <person name="Fujisawa T."/>
            <person name="Mochizuki T."/>
            <person name="Kaminuma E."/>
            <person name="Suzuki Y."/>
            <person name="Nakamura Y."/>
            <person name="Tohno M."/>
        </authorList>
    </citation>
    <scope>NUCLEOTIDE SEQUENCE [LARGE SCALE GENOMIC DNA]</scope>
    <source>
        <strain evidence="2">DSM 25784 / JCM 18191 / LMG 30913 / SG25</strain>
    </source>
</reference>
<dbReference type="AlphaFoldDB" id="A0A069CU23"/>
<evidence type="ECO:0000313" key="1">
    <source>
        <dbReference type="EMBL" id="GAK31004.1"/>
    </source>
</evidence>
<dbReference type="Proteomes" id="UP000030643">
    <property type="component" value="Unassembled WGS sequence"/>
</dbReference>
<dbReference type="EMBL" id="DF820489">
    <property type="protein sequence ID" value="GAK31004.1"/>
    <property type="molecule type" value="Genomic_DNA"/>
</dbReference>
<dbReference type="InterPro" id="IPR024410">
    <property type="entry name" value="Phage_TAC_12"/>
</dbReference>
<organism evidence="1 2">
    <name type="scientific">Weissella oryzae (strain DSM 25784 / JCM 18191 / LMG 30913 / SG25)</name>
    <dbReference type="NCBI Taxonomy" id="1329250"/>
    <lineage>
        <taxon>Bacteria</taxon>
        <taxon>Bacillati</taxon>
        <taxon>Bacillota</taxon>
        <taxon>Bacilli</taxon>
        <taxon>Lactobacillales</taxon>
        <taxon>Lactobacillaceae</taxon>
        <taxon>Weissella</taxon>
    </lineage>
</organism>
<dbReference type="eggNOG" id="ENOG503438B">
    <property type="taxonomic scope" value="Bacteria"/>
</dbReference>
<proteinExistence type="predicted"/>